<dbReference type="InterPro" id="IPR001525">
    <property type="entry name" value="C5_MeTfrase"/>
</dbReference>
<dbReference type="GO" id="GO:0032259">
    <property type="term" value="P:methylation"/>
    <property type="evidence" value="ECO:0007669"/>
    <property type="project" value="UniProtKB-KW"/>
</dbReference>
<proteinExistence type="inferred from homology"/>
<feature type="active site" evidence="5">
    <location>
        <position position="137"/>
    </location>
</feature>
<keyword evidence="2 5" id="KW-0808">Transferase</keyword>
<dbReference type="Gene3D" id="3.90.120.10">
    <property type="entry name" value="DNA Methylase, subunit A, domain 2"/>
    <property type="match status" value="1"/>
</dbReference>
<dbReference type="Pfam" id="PF00145">
    <property type="entry name" value="DNA_methylase"/>
    <property type="match status" value="2"/>
</dbReference>
<dbReference type="InterPro" id="IPR050750">
    <property type="entry name" value="C5-MTase"/>
</dbReference>
<dbReference type="PANTHER" id="PTHR46098:SF1">
    <property type="entry name" value="TRNA (CYTOSINE(38)-C(5))-METHYLTRANSFERASE"/>
    <property type="match status" value="1"/>
</dbReference>
<dbReference type="CDD" id="cd00315">
    <property type="entry name" value="Cyt_C5_DNA_methylase"/>
    <property type="match status" value="1"/>
</dbReference>
<dbReference type="InterPro" id="IPR029063">
    <property type="entry name" value="SAM-dependent_MTases_sf"/>
</dbReference>
<evidence type="ECO:0000256" key="2">
    <source>
        <dbReference type="ARBA" id="ARBA00022679"/>
    </source>
</evidence>
<reference evidence="9" key="1">
    <citation type="submission" date="2017-09" db="EMBL/GenBank/DDBJ databases">
        <title>Depth-based differentiation of microbial function through sediment-hosted aquifers and enrichment of novel symbionts in the deep terrestrial subsurface.</title>
        <authorList>
            <person name="Probst A.J."/>
            <person name="Ladd B."/>
            <person name="Jarett J.K."/>
            <person name="Geller-Mcgrath D.E."/>
            <person name="Sieber C.M.K."/>
            <person name="Emerson J.B."/>
            <person name="Anantharaman K."/>
            <person name="Thomas B.C."/>
            <person name="Malmstrom R."/>
            <person name="Stieglmeier M."/>
            <person name="Klingl A."/>
            <person name="Woyke T."/>
            <person name="Ryan C.M."/>
            <person name="Banfield J.F."/>
        </authorList>
    </citation>
    <scope>NUCLEOTIDE SEQUENCE [LARGE SCALE GENOMIC DNA]</scope>
</reference>
<evidence type="ECO:0000256" key="4">
    <source>
        <dbReference type="ARBA" id="ARBA00022747"/>
    </source>
</evidence>
<dbReference type="PROSITE" id="PS51679">
    <property type="entry name" value="SAM_MT_C5"/>
    <property type="match status" value="1"/>
</dbReference>
<dbReference type="EMBL" id="PFBX01000026">
    <property type="protein sequence ID" value="PIT87500.1"/>
    <property type="molecule type" value="Genomic_DNA"/>
</dbReference>
<sequence>MDFIIVAKNGSHSVLGELQNTKLSDIEYIAEGSQTSLFDLLVDSTNVYSYKNKPNQKTLRFIDLFAGIGGFHTAFHNAGAECVFVSEWDELAQKTYRHNFYKMSPDLFDSGNVIGDITKVDPKKIPDFDILTAGFPCQPFSQAGFKKGFAETRGTLFFDIVKIIKEKKPKAFFLENVRGLFKHDNGKTFKTIQRIITEDLGYSFFPKIIKASDFGLPQHRPRLFMIGFKDKSINFEFPEPVKKLRYDMSDVFGGKCDKKIGFTLRVGGRGSKISDRRNWDAYQVNGKIVQLGPKEGLKMQGFPDWFEFPPTISKAQSMKQLGNSVAVPAIQAVAQAVVNTLEKYEKRK</sequence>
<keyword evidence="3 5" id="KW-0949">S-adenosyl-L-methionine</keyword>
<organism evidence="8 9">
    <name type="scientific">Candidatus Magasanikbacteria bacterium CG10_big_fil_rev_8_21_14_0_10_40_10</name>
    <dbReference type="NCBI Taxonomy" id="1974648"/>
    <lineage>
        <taxon>Bacteria</taxon>
        <taxon>Candidatus Magasanikiibacteriota</taxon>
    </lineage>
</organism>
<dbReference type="AlphaFoldDB" id="A0A2M6W451"/>
<dbReference type="SUPFAM" id="SSF53335">
    <property type="entry name" value="S-adenosyl-L-methionine-dependent methyltransferases"/>
    <property type="match status" value="1"/>
</dbReference>
<evidence type="ECO:0000256" key="7">
    <source>
        <dbReference type="RuleBase" id="RU000417"/>
    </source>
</evidence>
<keyword evidence="1 5" id="KW-0489">Methyltransferase</keyword>
<evidence type="ECO:0000256" key="6">
    <source>
        <dbReference type="RuleBase" id="RU000416"/>
    </source>
</evidence>
<keyword evidence="4" id="KW-0680">Restriction system</keyword>
<evidence type="ECO:0000256" key="1">
    <source>
        <dbReference type="ARBA" id="ARBA00022603"/>
    </source>
</evidence>
<comment type="catalytic activity">
    <reaction evidence="7">
        <text>a 2'-deoxycytidine in DNA + S-adenosyl-L-methionine = a 5-methyl-2'-deoxycytidine in DNA + S-adenosyl-L-homocysteine + H(+)</text>
        <dbReference type="Rhea" id="RHEA:13681"/>
        <dbReference type="Rhea" id="RHEA-COMP:11369"/>
        <dbReference type="Rhea" id="RHEA-COMP:11370"/>
        <dbReference type="ChEBI" id="CHEBI:15378"/>
        <dbReference type="ChEBI" id="CHEBI:57856"/>
        <dbReference type="ChEBI" id="CHEBI:59789"/>
        <dbReference type="ChEBI" id="CHEBI:85452"/>
        <dbReference type="ChEBI" id="CHEBI:85454"/>
        <dbReference type="EC" id="2.1.1.37"/>
    </reaction>
</comment>
<name>A0A2M6W451_9BACT</name>
<comment type="caution">
    <text evidence="8">The sequence shown here is derived from an EMBL/GenBank/DDBJ whole genome shotgun (WGS) entry which is preliminary data.</text>
</comment>
<dbReference type="PANTHER" id="PTHR46098">
    <property type="entry name" value="TRNA (CYTOSINE(38)-C(5))-METHYLTRANSFERASE"/>
    <property type="match status" value="1"/>
</dbReference>
<accession>A0A2M6W451</accession>
<evidence type="ECO:0000313" key="8">
    <source>
        <dbReference type="EMBL" id="PIT87500.1"/>
    </source>
</evidence>
<dbReference type="PRINTS" id="PR00105">
    <property type="entry name" value="C5METTRFRASE"/>
</dbReference>
<evidence type="ECO:0000313" key="9">
    <source>
        <dbReference type="Proteomes" id="UP000231183"/>
    </source>
</evidence>
<dbReference type="EC" id="2.1.1.37" evidence="7"/>
<dbReference type="Proteomes" id="UP000231183">
    <property type="component" value="Unassembled WGS sequence"/>
</dbReference>
<dbReference type="PROSITE" id="PS00094">
    <property type="entry name" value="C5_MTASE_1"/>
    <property type="match status" value="1"/>
</dbReference>
<dbReference type="Gene3D" id="3.40.50.150">
    <property type="entry name" value="Vaccinia Virus protein VP39"/>
    <property type="match status" value="1"/>
</dbReference>
<evidence type="ECO:0000256" key="5">
    <source>
        <dbReference type="PROSITE-ProRule" id="PRU01016"/>
    </source>
</evidence>
<dbReference type="NCBIfam" id="TIGR00675">
    <property type="entry name" value="dcm"/>
    <property type="match status" value="1"/>
</dbReference>
<comment type="similarity">
    <text evidence="5 6">Belongs to the class I-like SAM-binding methyltransferase superfamily. C5-methyltransferase family.</text>
</comment>
<evidence type="ECO:0000256" key="3">
    <source>
        <dbReference type="ARBA" id="ARBA00022691"/>
    </source>
</evidence>
<dbReference type="GO" id="GO:0003886">
    <property type="term" value="F:DNA (cytosine-5-)-methyltransferase activity"/>
    <property type="evidence" value="ECO:0007669"/>
    <property type="project" value="UniProtKB-EC"/>
</dbReference>
<gene>
    <name evidence="8" type="ORF">COU31_02820</name>
</gene>
<protein>
    <recommendedName>
        <fullName evidence="7">Cytosine-specific methyltransferase</fullName>
        <ecNumber evidence="7">2.1.1.37</ecNumber>
    </recommendedName>
</protein>
<dbReference type="InterPro" id="IPR018117">
    <property type="entry name" value="C5_DNA_meth_AS"/>
</dbReference>
<dbReference type="GO" id="GO:0009307">
    <property type="term" value="P:DNA restriction-modification system"/>
    <property type="evidence" value="ECO:0007669"/>
    <property type="project" value="UniProtKB-KW"/>
</dbReference>